<dbReference type="PROSITE" id="PS51671">
    <property type="entry name" value="ACT"/>
    <property type="match status" value="1"/>
</dbReference>
<feature type="non-terminal residue" evidence="5">
    <location>
        <position position="1"/>
    </location>
</feature>
<sequence length="268" mass="29033">PPPDYPLIKLEEVICTPHLGASTKEAQEVVAIAIVQQVIDYLKNGIVRNAVNVPSVKPELMPKAEPYIHLAQKLGAFIAQIFEGRMEELIVEYAGEVLDEGIYPALTLAAITGLLKPILGNGVNMVNAPLIAKQRGIRVVESKSDQSEGYISLIRLRLRGDSKETSASGTLIKKDAPRIVMVNGYPIEAEPIGYMLFFTNYDRPGVIGRIGTILGDAGVNIAGMRLGRTQPGELAIAILNVDSPVPEEVMNKIRALPNITYAKLVDLS</sequence>
<dbReference type="InterPro" id="IPR036291">
    <property type="entry name" value="NAD(P)-bd_dom_sf"/>
</dbReference>
<dbReference type="EMBL" id="DQWS01000150">
    <property type="protein sequence ID" value="HDD53211.1"/>
    <property type="molecule type" value="Genomic_DNA"/>
</dbReference>
<dbReference type="Proteomes" id="UP000885690">
    <property type="component" value="Unassembled WGS sequence"/>
</dbReference>
<feature type="domain" description="ACT" evidence="4">
    <location>
        <begin position="195"/>
        <end position="268"/>
    </location>
</feature>
<comment type="pathway">
    <text evidence="1">Amino-acid biosynthesis; L-serine biosynthesis; L-serine from 3-phospho-D-glycerate: step 1/3.</text>
</comment>
<reference evidence="5" key="1">
    <citation type="journal article" date="2020" name="mSystems">
        <title>Genome- and Community-Level Interaction Insights into Carbon Utilization and Element Cycling Functions of Hydrothermarchaeota in Hydrothermal Sediment.</title>
        <authorList>
            <person name="Zhou Z."/>
            <person name="Liu Y."/>
            <person name="Xu W."/>
            <person name="Pan J."/>
            <person name="Luo Z.H."/>
            <person name="Li M."/>
        </authorList>
    </citation>
    <scope>NUCLEOTIDE SEQUENCE [LARGE SCALE GENOMIC DNA]</scope>
    <source>
        <strain evidence="5">HyVt-115</strain>
    </source>
</reference>
<dbReference type="FunFam" id="3.30.1330.90:FF:000003">
    <property type="entry name" value="D-3-phosphoglycerate dehydrogenase"/>
    <property type="match status" value="1"/>
</dbReference>
<dbReference type="GO" id="GO:0004617">
    <property type="term" value="F:phosphoglycerate dehydrogenase activity"/>
    <property type="evidence" value="ECO:0007669"/>
    <property type="project" value="UniProtKB-EC"/>
</dbReference>
<dbReference type="Gene3D" id="3.40.50.720">
    <property type="entry name" value="NAD(P)-binding Rossmann-like Domain"/>
    <property type="match status" value="2"/>
</dbReference>
<proteinExistence type="predicted"/>
<dbReference type="InterPro" id="IPR045865">
    <property type="entry name" value="ACT-like_dom_sf"/>
</dbReference>
<evidence type="ECO:0000256" key="2">
    <source>
        <dbReference type="ARBA" id="ARBA00013143"/>
    </source>
</evidence>
<dbReference type="Gene3D" id="3.30.70.260">
    <property type="match status" value="1"/>
</dbReference>
<dbReference type="SUPFAM" id="SSF51735">
    <property type="entry name" value="NAD(P)-binding Rossmann-fold domains"/>
    <property type="match status" value="1"/>
</dbReference>
<dbReference type="SUPFAM" id="SSF55021">
    <property type="entry name" value="ACT-like"/>
    <property type="match status" value="1"/>
</dbReference>
<dbReference type="InterPro" id="IPR002912">
    <property type="entry name" value="ACT_dom"/>
</dbReference>
<dbReference type="CDD" id="cd04902">
    <property type="entry name" value="ACT_3PGDH-xct"/>
    <property type="match status" value="1"/>
</dbReference>
<organism evidence="5">
    <name type="scientific">Thermosulfidibacter takaii</name>
    <dbReference type="NCBI Taxonomy" id="412593"/>
    <lineage>
        <taxon>Bacteria</taxon>
        <taxon>Pseudomonadati</taxon>
        <taxon>Thermosulfidibacterota</taxon>
        <taxon>Thermosulfidibacteria</taxon>
        <taxon>Thermosulfidibacterales</taxon>
        <taxon>Thermosulfidibacteraceae</taxon>
    </lineage>
</organism>
<dbReference type="Gene3D" id="3.30.1330.90">
    <property type="entry name" value="D-3-phosphoglycerate dehydrogenase, domain 3"/>
    <property type="match status" value="1"/>
</dbReference>
<evidence type="ECO:0000259" key="4">
    <source>
        <dbReference type="PROSITE" id="PS51671"/>
    </source>
</evidence>
<dbReference type="InterPro" id="IPR029009">
    <property type="entry name" value="ASB_dom_sf"/>
</dbReference>
<dbReference type="EC" id="1.1.1.95" evidence="2"/>
<accession>A0A7C0U6R3</accession>
<dbReference type="SUPFAM" id="SSF143548">
    <property type="entry name" value="Serine metabolism enzymes domain"/>
    <property type="match status" value="1"/>
</dbReference>
<dbReference type="Pfam" id="PF19304">
    <property type="entry name" value="PGDH_inter"/>
    <property type="match status" value="1"/>
</dbReference>
<dbReference type="FunFam" id="3.30.70.260:FF:000008">
    <property type="entry name" value="D-3-phosphoglycerate dehydrogenase, chloroplastic"/>
    <property type="match status" value="1"/>
</dbReference>
<protein>
    <recommendedName>
        <fullName evidence="2">phosphoglycerate dehydrogenase</fullName>
        <ecNumber evidence="2">1.1.1.95</ecNumber>
    </recommendedName>
</protein>
<name>A0A7C0U6R3_9BACT</name>
<dbReference type="AlphaFoldDB" id="A0A7C0U6R3"/>
<evidence type="ECO:0000256" key="3">
    <source>
        <dbReference type="ARBA" id="ARBA00048731"/>
    </source>
</evidence>
<comment type="catalytic activity">
    <reaction evidence="3">
        <text>(2R)-3-phosphoglycerate + NAD(+) = 3-phosphooxypyruvate + NADH + H(+)</text>
        <dbReference type="Rhea" id="RHEA:12641"/>
        <dbReference type="ChEBI" id="CHEBI:15378"/>
        <dbReference type="ChEBI" id="CHEBI:18110"/>
        <dbReference type="ChEBI" id="CHEBI:57540"/>
        <dbReference type="ChEBI" id="CHEBI:57945"/>
        <dbReference type="ChEBI" id="CHEBI:58272"/>
        <dbReference type="EC" id="1.1.1.95"/>
    </reaction>
</comment>
<comment type="caution">
    <text evidence="5">The sequence shown here is derived from an EMBL/GenBank/DDBJ whole genome shotgun (WGS) entry which is preliminary data.</text>
</comment>
<gene>
    <name evidence="5" type="ORF">ENF32_03995</name>
</gene>
<dbReference type="InterPro" id="IPR045626">
    <property type="entry name" value="PGDH_ASB_dom"/>
</dbReference>
<evidence type="ECO:0000256" key="1">
    <source>
        <dbReference type="ARBA" id="ARBA00005216"/>
    </source>
</evidence>
<evidence type="ECO:0000313" key="5">
    <source>
        <dbReference type="EMBL" id="HDD53211.1"/>
    </source>
</evidence>
<dbReference type="Pfam" id="PF01842">
    <property type="entry name" value="ACT"/>
    <property type="match status" value="1"/>
</dbReference>